<dbReference type="EMBL" id="JAJOMB010000005">
    <property type="protein sequence ID" value="MCD5311680.1"/>
    <property type="molecule type" value="Genomic_DNA"/>
</dbReference>
<dbReference type="Proteomes" id="UP001138997">
    <property type="component" value="Unassembled WGS sequence"/>
</dbReference>
<proteinExistence type="predicted"/>
<comment type="caution">
    <text evidence="1">The sequence shown here is derived from an EMBL/GenBank/DDBJ whole genome shotgun (WGS) entry which is preliminary data.</text>
</comment>
<dbReference type="InterPro" id="IPR018775">
    <property type="entry name" value="RlaP"/>
</dbReference>
<protein>
    <submittedName>
        <fullName evidence="1">Nucleotidyltransferase domain-containing protein</fullName>
    </submittedName>
</protein>
<dbReference type="RefSeq" id="WP_231441115.1">
    <property type="nucleotide sequence ID" value="NZ_JAJOMB010000005.1"/>
</dbReference>
<keyword evidence="2" id="KW-1185">Reference proteome</keyword>
<dbReference type="PANTHER" id="PTHR34817:SF1">
    <property type="entry name" value="NUCLEOTIDYLTRANSFERASE"/>
    <property type="match status" value="1"/>
</dbReference>
<dbReference type="Pfam" id="PF10127">
    <property type="entry name" value="RlaP"/>
    <property type="match status" value="1"/>
</dbReference>
<organism evidence="1 2">
    <name type="scientific">Kineosporia babensis</name>
    <dbReference type="NCBI Taxonomy" id="499548"/>
    <lineage>
        <taxon>Bacteria</taxon>
        <taxon>Bacillati</taxon>
        <taxon>Actinomycetota</taxon>
        <taxon>Actinomycetes</taxon>
        <taxon>Kineosporiales</taxon>
        <taxon>Kineosporiaceae</taxon>
        <taxon>Kineosporia</taxon>
    </lineage>
</organism>
<evidence type="ECO:0000313" key="2">
    <source>
        <dbReference type="Proteomes" id="UP001138997"/>
    </source>
</evidence>
<sequence>MGARELLAVPVLEYGDREVAETGQILRSTVGSGLHGIAIAGTDDHDEMGVYVEPAHWLLGLRSVRDSYVARSQAEGARSGPGDTDLVMYGLRKYLQLAVKGNPTALLPLFAPESQLMFCNELGHELRGLQQAFLSQEAARRFLGFMQAQRDALTNGGRKVPNRPELVERFGYDVKYASHALRLAMQGRELVQHGRLTLPMPQDERQRVLEVKSGQVRELSVVLAEIDAVAAEVVQALETGRTPLPAEPDLATIEEWAVSVYRRQ</sequence>
<dbReference type="AlphaFoldDB" id="A0A9X1SUG2"/>
<reference evidence="1" key="1">
    <citation type="submission" date="2021-11" db="EMBL/GenBank/DDBJ databases">
        <title>Streptomyces corallinus and Kineosporia corallina sp. nov., two new coral-derived marine actinobacteria.</title>
        <authorList>
            <person name="Buangrab K."/>
            <person name="Sutthacheep M."/>
            <person name="Yeemin T."/>
            <person name="Harunari E."/>
            <person name="Igarashi Y."/>
            <person name="Sripreechasak P."/>
            <person name="Kanchanasin P."/>
            <person name="Tanasupawat S."/>
            <person name="Phongsopitanun W."/>
        </authorList>
    </citation>
    <scope>NUCLEOTIDE SEQUENCE</scope>
    <source>
        <strain evidence="1">JCM 31032</strain>
    </source>
</reference>
<name>A0A9X1SUG2_9ACTN</name>
<gene>
    <name evidence="1" type="ORF">LR394_12275</name>
</gene>
<accession>A0A9X1SUG2</accession>
<dbReference type="PANTHER" id="PTHR34817">
    <property type="entry name" value="NUCLEOTIDYLTRANSFERASE"/>
    <property type="match status" value="1"/>
</dbReference>
<evidence type="ECO:0000313" key="1">
    <source>
        <dbReference type="EMBL" id="MCD5311680.1"/>
    </source>
</evidence>